<sequence length="82" mass="8553">GCTESEALQLVRYVYAQPVGEVAQEIGGVMLSLAGLCAASSHNMNECGERELARVCSKMDAVRAKRELKPTLVSGEAVAAGA</sequence>
<dbReference type="AlphaFoldDB" id="T0ZWV2"/>
<reference evidence="1" key="1">
    <citation type="submission" date="2013-08" db="EMBL/GenBank/DDBJ databases">
        <authorList>
            <person name="Mendez C."/>
            <person name="Richter M."/>
            <person name="Ferrer M."/>
            <person name="Sanchez J."/>
        </authorList>
    </citation>
    <scope>NUCLEOTIDE SEQUENCE</scope>
</reference>
<dbReference type="EMBL" id="AUZY01011767">
    <property type="protein sequence ID" value="EQD33124.1"/>
    <property type="molecule type" value="Genomic_DNA"/>
</dbReference>
<evidence type="ECO:0000313" key="1">
    <source>
        <dbReference type="EMBL" id="EQD33124.1"/>
    </source>
</evidence>
<name>T0ZWV2_9ZZZZ</name>
<protein>
    <submittedName>
        <fullName evidence="1">Uncharacterized protein</fullName>
    </submittedName>
</protein>
<feature type="non-terminal residue" evidence="1">
    <location>
        <position position="1"/>
    </location>
</feature>
<proteinExistence type="predicted"/>
<accession>T0ZWV2</accession>
<comment type="caution">
    <text evidence="1">The sequence shown here is derived from an EMBL/GenBank/DDBJ whole genome shotgun (WGS) entry which is preliminary data.</text>
</comment>
<organism evidence="1">
    <name type="scientific">mine drainage metagenome</name>
    <dbReference type="NCBI Taxonomy" id="410659"/>
    <lineage>
        <taxon>unclassified sequences</taxon>
        <taxon>metagenomes</taxon>
        <taxon>ecological metagenomes</taxon>
    </lineage>
</organism>
<gene>
    <name evidence="1" type="ORF">B1B_17610</name>
</gene>
<reference evidence="1" key="2">
    <citation type="journal article" date="2014" name="ISME J.">
        <title>Microbial stratification in low pH oxic and suboxic macroscopic growths along an acid mine drainage.</title>
        <authorList>
            <person name="Mendez-Garcia C."/>
            <person name="Mesa V."/>
            <person name="Sprenger R.R."/>
            <person name="Richter M."/>
            <person name="Diez M.S."/>
            <person name="Solano J."/>
            <person name="Bargiela R."/>
            <person name="Golyshina O.V."/>
            <person name="Manteca A."/>
            <person name="Ramos J.L."/>
            <person name="Gallego J.R."/>
            <person name="Llorente I."/>
            <person name="Martins Dos Santos V.A."/>
            <person name="Jensen O.N."/>
            <person name="Pelaez A.I."/>
            <person name="Sanchez J."/>
            <person name="Ferrer M."/>
        </authorList>
    </citation>
    <scope>NUCLEOTIDE SEQUENCE</scope>
</reference>